<feature type="coiled-coil region" evidence="1">
    <location>
        <begin position="79"/>
        <end position="126"/>
    </location>
</feature>
<dbReference type="STRING" id="1034346.GCA_000313565_03062"/>
<dbReference type="InterPro" id="IPR000551">
    <property type="entry name" value="MerR-type_HTH_dom"/>
</dbReference>
<dbReference type="CDD" id="cd00592">
    <property type="entry name" value="HTH_MerR-like"/>
    <property type="match status" value="1"/>
</dbReference>
<gene>
    <name evidence="3" type="ORF">DES51_11510</name>
</gene>
<keyword evidence="1" id="KW-0175">Coiled coil</keyword>
<keyword evidence="4" id="KW-1185">Reference proteome</keyword>
<dbReference type="Pfam" id="PF00376">
    <property type="entry name" value="MerR"/>
    <property type="match status" value="1"/>
</dbReference>
<sequence length="246" mass="28340">MNEQQTLKKLADLFHVAPSALRYWDNEGLIRFERSTDNNYRMPTWKTMLDICDVILNRSLSIPVKSIRELPKMNADQQLKLLADSEAKLLNQIKEIEETLSAIQHKKALLENVKQLEAMKDFMLVEAKIPSIRSFSFESREDMELFIYDPSRSAILLLPQGACLYGMFTDNEQDELFRAGDKALKRYLKGLLKLNSDDASINTASVFYEAATARNLKTGMIIGKYMGTAFDQDRTDYYEAWLEIID</sequence>
<evidence type="ECO:0000259" key="2">
    <source>
        <dbReference type="PROSITE" id="PS50937"/>
    </source>
</evidence>
<dbReference type="EMBL" id="QJKH01000015">
    <property type="protein sequence ID" value="PXX76033.1"/>
    <property type="molecule type" value="Genomic_DNA"/>
</dbReference>
<dbReference type="RefSeq" id="WP_022939338.1">
    <property type="nucleotide sequence ID" value="NZ_CABKRQ010000009.1"/>
</dbReference>
<evidence type="ECO:0000313" key="3">
    <source>
        <dbReference type="EMBL" id="PXX76033.1"/>
    </source>
</evidence>
<name>A0A318KEI7_9FIRM</name>
<feature type="domain" description="HTH merR-type" evidence="2">
    <location>
        <begin position="8"/>
        <end position="73"/>
    </location>
</feature>
<proteinExistence type="predicted"/>
<dbReference type="InterPro" id="IPR009061">
    <property type="entry name" value="DNA-bd_dom_put_sf"/>
</dbReference>
<accession>A0A318KEI7</accession>
<dbReference type="PROSITE" id="PS50937">
    <property type="entry name" value="HTH_MERR_2"/>
    <property type="match status" value="1"/>
</dbReference>
<comment type="caution">
    <text evidence="3">The sequence shown here is derived from an EMBL/GenBank/DDBJ whole genome shotgun (WGS) entry which is preliminary data.</text>
</comment>
<keyword evidence="3" id="KW-0238">DNA-binding</keyword>
<dbReference type="GO" id="GO:0006355">
    <property type="term" value="P:regulation of DNA-templated transcription"/>
    <property type="evidence" value="ECO:0007669"/>
    <property type="project" value="InterPro"/>
</dbReference>
<organism evidence="3 4">
    <name type="scientific">Dielma fastidiosa</name>
    <dbReference type="NCBI Taxonomy" id="1034346"/>
    <lineage>
        <taxon>Bacteria</taxon>
        <taxon>Bacillati</taxon>
        <taxon>Bacillota</taxon>
        <taxon>Erysipelotrichia</taxon>
        <taxon>Erysipelotrichales</taxon>
        <taxon>Erysipelotrichaceae</taxon>
        <taxon>Dielma</taxon>
    </lineage>
</organism>
<protein>
    <submittedName>
        <fullName evidence="3">DNA-binding transcriptional MerR regulator</fullName>
    </submittedName>
</protein>
<dbReference type="SUPFAM" id="SSF46955">
    <property type="entry name" value="Putative DNA-binding domain"/>
    <property type="match status" value="1"/>
</dbReference>
<evidence type="ECO:0000313" key="4">
    <source>
        <dbReference type="Proteomes" id="UP000247612"/>
    </source>
</evidence>
<dbReference type="Proteomes" id="UP000247612">
    <property type="component" value="Unassembled WGS sequence"/>
</dbReference>
<dbReference type="GO" id="GO:0003677">
    <property type="term" value="F:DNA binding"/>
    <property type="evidence" value="ECO:0007669"/>
    <property type="project" value="UniProtKB-KW"/>
</dbReference>
<reference evidence="3 4" key="1">
    <citation type="submission" date="2018-05" db="EMBL/GenBank/DDBJ databases">
        <title>Genomic Encyclopedia of Type Strains, Phase IV (KMG-IV): sequencing the most valuable type-strain genomes for metagenomic binning, comparative biology and taxonomic classification.</title>
        <authorList>
            <person name="Goeker M."/>
        </authorList>
    </citation>
    <scope>NUCLEOTIDE SEQUENCE [LARGE SCALE GENOMIC DNA]</scope>
    <source>
        <strain evidence="3 4">JC118</strain>
    </source>
</reference>
<dbReference type="AlphaFoldDB" id="A0A318KEI7"/>
<evidence type="ECO:0000256" key="1">
    <source>
        <dbReference type="SAM" id="Coils"/>
    </source>
</evidence>
<dbReference type="Gene3D" id="1.10.1660.10">
    <property type="match status" value="1"/>
</dbReference>
<dbReference type="OrthoDB" id="9811174at2"/>